<feature type="region of interest" description="Disordered" evidence="1">
    <location>
        <begin position="358"/>
        <end position="398"/>
    </location>
</feature>
<evidence type="ECO:0008006" key="5">
    <source>
        <dbReference type="Google" id="ProtNLM"/>
    </source>
</evidence>
<keyword evidence="2" id="KW-0732">Signal</keyword>
<evidence type="ECO:0000313" key="4">
    <source>
        <dbReference type="Proteomes" id="UP000734854"/>
    </source>
</evidence>
<dbReference type="AlphaFoldDB" id="A0A8J5BX55"/>
<evidence type="ECO:0000256" key="1">
    <source>
        <dbReference type="SAM" id="MobiDB-lite"/>
    </source>
</evidence>
<gene>
    <name evidence="3" type="ORF">ZIOFF_075435</name>
</gene>
<comment type="caution">
    <text evidence="3">The sequence shown here is derived from an EMBL/GenBank/DDBJ whole genome shotgun (WGS) entry which is preliminary data.</text>
</comment>
<dbReference type="Pfam" id="PF05910">
    <property type="entry name" value="DUF868"/>
    <property type="match status" value="1"/>
</dbReference>
<accession>A0A8J5BX55</accession>
<dbReference type="Proteomes" id="UP000734854">
    <property type="component" value="Unassembled WGS sequence"/>
</dbReference>
<organism evidence="3 4">
    <name type="scientific">Zingiber officinale</name>
    <name type="common">Ginger</name>
    <name type="synonym">Amomum zingiber</name>
    <dbReference type="NCBI Taxonomy" id="94328"/>
    <lineage>
        <taxon>Eukaryota</taxon>
        <taxon>Viridiplantae</taxon>
        <taxon>Streptophyta</taxon>
        <taxon>Embryophyta</taxon>
        <taxon>Tracheophyta</taxon>
        <taxon>Spermatophyta</taxon>
        <taxon>Magnoliopsida</taxon>
        <taxon>Liliopsida</taxon>
        <taxon>Zingiberales</taxon>
        <taxon>Zingiberaceae</taxon>
        <taxon>Zingiber</taxon>
    </lineage>
</organism>
<dbReference type="PANTHER" id="PTHR31972:SF3">
    <property type="entry name" value="OS09G0416600 PROTEIN"/>
    <property type="match status" value="1"/>
</dbReference>
<evidence type="ECO:0000313" key="3">
    <source>
        <dbReference type="EMBL" id="KAG6466733.1"/>
    </source>
</evidence>
<sequence length="425" mass="47811">MGFMPTRLTGFTPTWLPALPSLTFAFNLMGFTPTRCSDIEHISFWSVSTLILGGKLFDLESESMPDHILRCFRGRAASEPPPTAAATPTLTTSVYETRFGVACLTWTRTSLGVSLRSELRFYADEEEEDEVVVSFHIRPWLLWKRRGKRGFHLTDHRRIDFAWDFKRASFPPGGGPEPVSGYFVAAFLDGAMFLVAGDLADAAHRKFKAHPAQNPLTPPPISRREQVVLVDHGGRSSYRTRARFGGQDHEISIDLDAKEKGREAAMSVDIDGERILLVRRLRWKFRGSEKVEHGGSKIQVSWDLHSWFFQAKDKGAAAGGAAEMGHAVFLFRFEEEDEEEQIGNPMLATEGYNGKNWNTEWSKSSGDGDGWERRRGRRKLRKTGSSSSSASTASTLTVMEWASPEEEELRFAEGFSLSVYAWKSW</sequence>
<protein>
    <recommendedName>
        <fullName evidence="5">DUF868 family protein</fullName>
    </recommendedName>
</protein>
<feature type="chain" id="PRO_5035212080" description="DUF868 family protein" evidence="2">
    <location>
        <begin position="26"/>
        <end position="425"/>
    </location>
</feature>
<proteinExistence type="predicted"/>
<name>A0A8J5BX55_ZINOF</name>
<keyword evidence="4" id="KW-1185">Reference proteome</keyword>
<evidence type="ECO:0000256" key="2">
    <source>
        <dbReference type="SAM" id="SignalP"/>
    </source>
</evidence>
<dbReference type="InterPro" id="IPR008586">
    <property type="entry name" value="DUF868_pln"/>
</dbReference>
<feature type="signal peptide" evidence="2">
    <location>
        <begin position="1"/>
        <end position="25"/>
    </location>
</feature>
<feature type="compositionally biased region" description="Low complexity" evidence="1">
    <location>
        <begin position="383"/>
        <end position="397"/>
    </location>
</feature>
<reference evidence="3 4" key="1">
    <citation type="submission" date="2020-08" db="EMBL/GenBank/DDBJ databases">
        <title>Plant Genome Project.</title>
        <authorList>
            <person name="Zhang R.-G."/>
        </authorList>
    </citation>
    <scope>NUCLEOTIDE SEQUENCE [LARGE SCALE GENOMIC DNA]</scope>
    <source>
        <tissue evidence="3">Rhizome</tissue>
    </source>
</reference>
<dbReference type="EMBL" id="JACMSC010000126">
    <property type="protein sequence ID" value="KAG6466733.1"/>
    <property type="molecule type" value="Genomic_DNA"/>
</dbReference>
<dbReference type="PANTHER" id="PTHR31972">
    <property type="entry name" value="EXPRESSED PROTEIN"/>
    <property type="match status" value="1"/>
</dbReference>